<dbReference type="PANTHER" id="PTHR23292">
    <property type="entry name" value="LIPOPOLYSACCHARIDE-INDUCED TUMOR NECROSIS FACTOR-ALPHA FACTOR"/>
    <property type="match status" value="1"/>
</dbReference>
<evidence type="ECO:0000256" key="7">
    <source>
        <dbReference type="SAM" id="Phobius"/>
    </source>
</evidence>
<gene>
    <name evidence="9" type="ORF">CABS02_14859</name>
</gene>
<evidence type="ECO:0000313" key="10">
    <source>
        <dbReference type="Proteomes" id="UP001056436"/>
    </source>
</evidence>
<comment type="subcellular location">
    <subcellularLocation>
        <location evidence="1">Membrane</location>
        <topology evidence="1">Peripheral membrane protein</topology>
    </subcellularLocation>
</comment>
<dbReference type="PROSITE" id="PS51837">
    <property type="entry name" value="LITAF"/>
    <property type="match status" value="1"/>
</dbReference>
<evidence type="ECO:0000256" key="6">
    <source>
        <dbReference type="SAM" id="MobiDB-lite"/>
    </source>
</evidence>
<organism evidence="9 10">
    <name type="scientific">Colletotrichum abscissum</name>
    <dbReference type="NCBI Taxonomy" id="1671311"/>
    <lineage>
        <taxon>Eukaryota</taxon>
        <taxon>Fungi</taxon>
        <taxon>Dikarya</taxon>
        <taxon>Ascomycota</taxon>
        <taxon>Pezizomycotina</taxon>
        <taxon>Sordariomycetes</taxon>
        <taxon>Hypocreomycetidae</taxon>
        <taxon>Glomerellales</taxon>
        <taxon>Glomerellaceae</taxon>
        <taxon>Colletotrichum</taxon>
        <taxon>Colletotrichum acutatum species complex</taxon>
    </lineage>
</organism>
<keyword evidence="10" id="KW-1185">Reference proteome</keyword>
<keyword evidence="4" id="KW-0862">Zinc</keyword>
<keyword evidence="7" id="KW-1133">Transmembrane helix</keyword>
<dbReference type="SMART" id="SM00714">
    <property type="entry name" value="LITAF"/>
    <property type="match status" value="1"/>
</dbReference>
<name>A0A9P9X0G7_9PEZI</name>
<reference evidence="9" key="1">
    <citation type="submission" date="2019-01" db="EMBL/GenBank/DDBJ databases">
        <title>Colletotrichum abscissum LGMF1257.</title>
        <authorList>
            <person name="Baroncelli R."/>
        </authorList>
    </citation>
    <scope>NUCLEOTIDE SEQUENCE</scope>
    <source>
        <strain evidence="9">Ca142</strain>
    </source>
</reference>
<evidence type="ECO:0000256" key="1">
    <source>
        <dbReference type="ARBA" id="ARBA00004170"/>
    </source>
</evidence>
<dbReference type="GO" id="GO:0008270">
    <property type="term" value="F:zinc ion binding"/>
    <property type="evidence" value="ECO:0007669"/>
    <property type="project" value="TreeGrafter"/>
</dbReference>
<dbReference type="PANTHER" id="PTHR23292:SF6">
    <property type="entry name" value="FI16602P1-RELATED"/>
    <property type="match status" value="1"/>
</dbReference>
<comment type="caution">
    <text evidence="9">The sequence shown here is derived from an EMBL/GenBank/DDBJ whole genome shotgun (WGS) entry which is preliminary data.</text>
</comment>
<keyword evidence="7" id="KW-0812">Transmembrane</keyword>
<evidence type="ECO:0000256" key="2">
    <source>
        <dbReference type="ARBA" id="ARBA00005975"/>
    </source>
</evidence>
<keyword evidence="5 7" id="KW-0472">Membrane</keyword>
<proteinExistence type="inferred from homology"/>
<sequence length="189" mass="20016">MSEQKTAPPPAIDIQEPAPAYERESPVTSTVQGSGPAPAREMPENTDKLGRQPATPMPAQQKGGPTITPLANPATVTPLHMLGDEPQWIDCPFCKQRTQTVIAKEGTAMQMVAGALCCLLCICLTCVPCIAGWCEDMHYTCSNCKNKVATRPYDGTIQVFSPQPGGGLVPSQYAPVAPPVAEKQQTPGA</sequence>
<dbReference type="EMBL" id="SDAQ01000229">
    <property type="protein sequence ID" value="KAI3529313.1"/>
    <property type="molecule type" value="Genomic_DNA"/>
</dbReference>
<keyword evidence="3" id="KW-0479">Metal-binding</keyword>
<accession>A0A9P9X0G7</accession>
<dbReference type="OrthoDB" id="5599753at2759"/>
<comment type="similarity">
    <text evidence="2">Belongs to the CDIP1/LITAF family.</text>
</comment>
<evidence type="ECO:0000256" key="5">
    <source>
        <dbReference type="ARBA" id="ARBA00023136"/>
    </source>
</evidence>
<feature type="domain" description="LITAF" evidence="8">
    <location>
        <begin position="71"/>
        <end position="153"/>
    </location>
</feature>
<dbReference type="AlphaFoldDB" id="A0A9P9X0G7"/>
<evidence type="ECO:0000256" key="4">
    <source>
        <dbReference type="ARBA" id="ARBA00022833"/>
    </source>
</evidence>
<evidence type="ECO:0000256" key="3">
    <source>
        <dbReference type="ARBA" id="ARBA00022723"/>
    </source>
</evidence>
<dbReference type="InterPro" id="IPR037519">
    <property type="entry name" value="LITAF_fam"/>
</dbReference>
<protein>
    <recommendedName>
        <fullName evidence="8">LITAF domain-containing protein</fullName>
    </recommendedName>
</protein>
<feature type="transmembrane region" description="Helical" evidence="7">
    <location>
        <begin position="112"/>
        <end position="133"/>
    </location>
</feature>
<dbReference type="InterPro" id="IPR006629">
    <property type="entry name" value="LITAF"/>
</dbReference>
<dbReference type="Pfam" id="PF10601">
    <property type="entry name" value="zf-LITAF-like"/>
    <property type="match status" value="1"/>
</dbReference>
<evidence type="ECO:0000259" key="8">
    <source>
        <dbReference type="PROSITE" id="PS51837"/>
    </source>
</evidence>
<feature type="region of interest" description="Disordered" evidence="6">
    <location>
        <begin position="1"/>
        <end position="70"/>
    </location>
</feature>
<dbReference type="GO" id="GO:0016020">
    <property type="term" value="C:membrane"/>
    <property type="evidence" value="ECO:0007669"/>
    <property type="project" value="UniProtKB-SubCell"/>
</dbReference>
<feature type="compositionally biased region" description="Basic and acidic residues" evidence="6">
    <location>
        <begin position="41"/>
        <end position="50"/>
    </location>
</feature>
<evidence type="ECO:0000313" key="9">
    <source>
        <dbReference type="EMBL" id="KAI3529313.1"/>
    </source>
</evidence>
<dbReference type="Proteomes" id="UP001056436">
    <property type="component" value="Unassembled WGS sequence"/>
</dbReference>